<dbReference type="EMBL" id="JAKMXF010000055">
    <property type="protein sequence ID" value="KAI6659521.1"/>
    <property type="molecule type" value="Genomic_DNA"/>
</dbReference>
<gene>
    <name evidence="2" type="ORF">LOD99_14446</name>
</gene>
<proteinExistence type="predicted"/>
<comment type="caution">
    <text evidence="2">The sequence shown here is derived from an EMBL/GenBank/DDBJ whole genome shotgun (WGS) entry which is preliminary data.</text>
</comment>
<evidence type="ECO:0000313" key="3">
    <source>
        <dbReference type="Proteomes" id="UP001165289"/>
    </source>
</evidence>
<accession>A0AAV7KER5</accession>
<dbReference type="Proteomes" id="UP001165289">
    <property type="component" value="Unassembled WGS sequence"/>
</dbReference>
<keyword evidence="3" id="KW-1185">Reference proteome</keyword>
<reference evidence="2 3" key="1">
    <citation type="journal article" date="2023" name="BMC Biol.">
        <title>The compact genome of the sponge Oopsacas minuta (Hexactinellida) is lacking key metazoan core genes.</title>
        <authorList>
            <person name="Santini S."/>
            <person name="Schenkelaars Q."/>
            <person name="Jourda C."/>
            <person name="Duchesne M."/>
            <person name="Belahbib H."/>
            <person name="Rocher C."/>
            <person name="Selva M."/>
            <person name="Riesgo A."/>
            <person name="Vervoort M."/>
            <person name="Leys S.P."/>
            <person name="Kodjabachian L."/>
            <person name="Le Bivic A."/>
            <person name="Borchiellini C."/>
            <person name="Claverie J.M."/>
            <person name="Renard E."/>
        </authorList>
    </citation>
    <scope>NUCLEOTIDE SEQUENCE [LARGE SCALE GENOMIC DNA]</scope>
    <source>
        <strain evidence="2">SPO-2</strain>
    </source>
</reference>
<sequence length="174" mass="20024">MSREFSKSQTSPPGYLPPENRGRASRCTYTTRKWGLEKTEETPAKRMKLEDFTVTESSESLPEFPSSEEEFVHFHYPSWNYRVSDSKCGWTRESLFRWRKKPYKTLGPVPKFNVPYPTYYSGTPHIGAGAYRGSPLIGAVGWKFVILQLKSTPRIGAPRIEFVSLLNIYLCLKT</sequence>
<protein>
    <submittedName>
        <fullName evidence="2">Uncharacterized protein</fullName>
    </submittedName>
</protein>
<evidence type="ECO:0000313" key="2">
    <source>
        <dbReference type="EMBL" id="KAI6659521.1"/>
    </source>
</evidence>
<organism evidence="2 3">
    <name type="scientific">Oopsacas minuta</name>
    <dbReference type="NCBI Taxonomy" id="111878"/>
    <lineage>
        <taxon>Eukaryota</taxon>
        <taxon>Metazoa</taxon>
        <taxon>Porifera</taxon>
        <taxon>Hexactinellida</taxon>
        <taxon>Hexasterophora</taxon>
        <taxon>Lyssacinosida</taxon>
        <taxon>Leucopsacidae</taxon>
        <taxon>Oopsacas</taxon>
    </lineage>
</organism>
<feature type="region of interest" description="Disordered" evidence="1">
    <location>
        <begin position="1"/>
        <end position="24"/>
    </location>
</feature>
<dbReference type="AlphaFoldDB" id="A0AAV7KER5"/>
<evidence type="ECO:0000256" key="1">
    <source>
        <dbReference type="SAM" id="MobiDB-lite"/>
    </source>
</evidence>
<name>A0AAV7KER5_9METZ</name>